<sequence>MKRTTKSVFAFIGLKGGSHKKKDNALQLLRIIWGNIAKKSKKDIDDIIRGPADVKQDDKPAFGIVEQTLKLQKLISERIVNMHVEIQNMMSGLPTIVKEDQALQLQNLISEHIAKMHELLYKCNENYYGLRK</sequence>
<evidence type="ECO:0000313" key="2">
    <source>
        <dbReference type="Proteomes" id="UP001056120"/>
    </source>
</evidence>
<proteinExistence type="predicted"/>
<dbReference type="Proteomes" id="UP001056120">
    <property type="component" value="Linkage Group LG11"/>
</dbReference>
<dbReference type="EMBL" id="CM042028">
    <property type="protein sequence ID" value="KAI3798808.1"/>
    <property type="molecule type" value="Genomic_DNA"/>
</dbReference>
<reference evidence="2" key="1">
    <citation type="journal article" date="2022" name="Mol. Ecol. Resour.">
        <title>The genomes of chicory, endive, great burdock and yacon provide insights into Asteraceae palaeo-polyploidization history and plant inulin production.</title>
        <authorList>
            <person name="Fan W."/>
            <person name="Wang S."/>
            <person name="Wang H."/>
            <person name="Wang A."/>
            <person name="Jiang F."/>
            <person name="Liu H."/>
            <person name="Zhao H."/>
            <person name="Xu D."/>
            <person name="Zhang Y."/>
        </authorList>
    </citation>
    <scope>NUCLEOTIDE SEQUENCE [LARGE SCALE GENOMIC DNA]</scope>
    <source>
        <strain evidence="2">cv. Yunnan</strain>
    </source>
</reference>
<protein>
    <submittedName>
        <fullName evidence="1">Uncharacterized protein</fullName>
    </submittedName>
</protein>
<gene>
    <name evidence="1" type="ORF">L1987_34087</name>
</gene>
<comment type="caution">
    <text evidence="1">The sequence shown here is derived from an EMBL/GenBank/DDBJ whole genome shotgun (WGS) entry which is preliminary data.</text>
</comment>
<reference evidence="1 2" key="2">
    <citation type="journal article" date="2022" name="Mol. Ecol. Resour.">
        <title>The genomes of chicory, endive, great burdock and yacon provide insights into Asteraceae paleo-polyploidization history and plant inulin production.</title>
        <authorList>
            <person name="Fan W."/>
            <person name="Wang S."/>
            <person name="Wang H."/>
            <person name="Wang A."/>
            <person name="Jiang F."/>
            <person name="Liu H."/>
            <person name="Zhao H."/>
            <person name="Xu D."/>
            <person name="Zhang Y."/>
        </authorList>
    </citation>
    <scope>NUCLEOTIDE SEQUENCE [LARGE SCALE GENOMIC DNA]</scope>
    <source>
        <strain evidence="2">cv. Yunnan</strain>
        <tissue evidence="1">Leaves</tissue>
    </source>
</reference>
<keyword evidence="2" id="KW-1185">Reference proteome</keyword>
<evidence type="ECO:0000313" key="1">
    <source>
        <dbReference type="EMBL" id="KAI3798808.1"/>
    </source>
</evidence>
<name>A0ACB9HTN9_9ASTR</name>
<accession>A0ACB9HTN9</accession>
<organism evidence="1 2">
    <name type="scientific">Smallanthus sonchifolius</name>
    <dbReference type="NCBI Taxonomy" id="185202"/>
    <lineage>
        <taxon>Eukaryota</taxon>
        <taxon>Viridiplantae</taxon>
        <taxon>Streptophyta</taxon>
        <taxon>Embryophyta</taxon>
        <taxon>Tracheophyta</taxon>
        <taxon>Spermatophyta</taxon>
        <taxon>Magnoliopsida</taxon>
        <taxon>eudicotyledons</taxon>
        <taxon>Gunneridae</taxon>
        <taxon>Pentapetalae</taxon>
        <taxon>asterids</taxon>
        <taxon>campanulids</taxon>
        <taxon>Asterales</taxon>
        <taxon>Asteraceae</taxon>
        <taxon>Asteroideae</taxon>
        <taxon>Heliantheae alliance</taxon>
        <taxon>Millerieae</taxon>
        <taxon>Smallanthus</taxon>
    </lineage>
</organism>